<reference evidence="3 4" key="1">
    <citation type="journal article" date="2018" name="Sci. Rep.">
        <title>Comparative genomics provides insights into the lifestyle and reveals functional heterogeneity of dark septate endophytic fungi.</title>
        <authorList>
            <person name="Knapp D.G."/>
            <person name="Nemeth J.B."/>
            <person name="Barry K."/>
            <person name="Hainaut M."/>
            <person name="Henrissat B."/>
            <person name="Johnson J."/>
            <person name="Kuo A."/>
            <person name="Lim J.H.P."/>
            <person name="Lipzen A."/>
            <person name="Nolan M."/>
            <person name="Ohm R.A."/>
            <person name="Tamas L."/>
            <person name="Grigoriev I.V."/>
            <person name="Spatafora J.W."/>
            <person name="Nagy L.G."/>
            <person name="Kovacs G.M."/>
        </authorList>
    </citation>
    <scope>NUCLEOTIDE SEQUENCE [LARGE SCALE GENOMIC DNA]</scope>
    <source>
        <strain evidence="3 4">DSE2036</strain>
    </source>
</reference>
<protein>
    <recommendedName>
        <fullName evidence="5">Integral membrane protein</fullName>
    </recommendedName>
</protein>
<keyword evidence="2" id="KW-0472">Membrane</keyword>
<dbReference type="AlphaFoldDB" id="A0A2V1D9M7"/>
<gene>
    <name evidence="3" type="ORF">DM02DRAFT_675961</name>
</gene>
<evidence type="ECO:0000256" key="1">
    <source>
        <dbReference type="SAM" id="MobiDB-lite"/>
    </source>
</evidence>
<feature type="region of interest" description="Disordered" evidence="1">
    <location>
        <begin position="379"/>
        <end position="421"/>
    </location>
</feature>
<sequence length="421" mass="48583">MDTEFRHDPKFIAWGPFIPSHYRNEEITVADIIIATIVWGLTCVFSILACYIGYGQTKGSRYPWRSTYVWLIWLELVVCFVMGLECYLHLMKFIRPSFAFYFTILFWWCIQVQLLLQIIINRIRVIVPDRKLSRHIMWGTAFIVTAINISVFNIWIPARLQINHKYIHINEIWDRIEKVLYLILDALLNGYFLKTVKANLINNGLQKYNKLLRFNQRIIVVSLLMDVMIIVAMSIPNSFVYIQFHPLAYLVKLNIEMTMANLIKRIAVSKARRPGHASVAHEYNSEGFTNSGGTAARLQRNSYIELTTKAAKKNRLSNSQSSTLPIDEERHISFVPTGTQIKKTEEIVITSDPNPEWPAPVREKEIILKKNGGFKEIEIPDTKSLDGTDSAASSVGRRRDDSDDEAVLVSPPQRYSKDQKR</sequence>
<accession>A0A2V1D9M7</accession>
<feature type="transmembrane region" description="Helical" evidence="2">
    <location>
        <begin position="136"/>
        <end position="156"/>
    </location>
</feature>
<dbReference type="Proteomes" id="UP000244855">
    <property type="component" value="Unassembled WGS sequence"/>
</dbReference>
<dbReference type="EMBL" id="KZ805521">
    <property type="protein sequence ID" value="PVH94778.1"/>
    <property type="molecule type" value="Genomic_DNA"/>
</dbReference>
<feature type="transmembrane region" description="Helical" evidence="2">
    <location>
        <begin position="214"/>
        <end position="235"/>
    </location>
</feature>
<keyword evidence="2" id="KW-0812">Transmembrane</keyword>
<dbReference type="OrthoDB" id="3205825at2759"/>
<feature type="transmembrane region" description="Helical" evidence="2">
    <location>
        <begin position="32"/>
        <end position="55"/>
    </location>
</feature>
<evidence type="ECO:0000313" key="4">
    <source>
        <dbReference type="Proteomes" id="UP000244855"/>
    </source>
</evidence>
<evidence type="ECO:0000256" key="2">
    <source>
        <dbReference type="SAM" id="Phobius"/>
    </source>
</evidence>
<feature type="transmembrane region" description="Helical" evidence="2">
    <location>
        <begin position="96"/>
        <end position="116"/>
    </location>
</feature>
<evidence type="ECO:0000313" key="3">
    <source>
        <dbReference type="EMBL" id="PVH94778.1"/>
    </source>
</evidence>
<dbReference type="PANTHER" id="PTHR35179">
    <property type="entry name" value="PROTEIN CBG02620"/>
    <property type="match status" value="1"/>
</dbReference>
<name>A0A2V1D9M7_9PLEO</name>
<organism evidence="3 4">
    <name type="scientific">Periconia macrospinosa</name>
    <dbReference type="NCBI Taxonomy" id="97972"/>
    <lineage>
        <taxon>Eukaryota</taxon>
        <taxon>Fungi</taxon>
        <taxon>Dikarya</taxon>
        <taxon>Ascomycota</taxon>
        <taxon>Pezizomycotina</taxon>
        <taxon>Dothideomycetes</taxon>
        <taxon>Pleosporomycetidae</taxon>
        <taxon>Pleosporales</taxon>
        <taxon>Massarineae</taxon>
        <taxon>Periconiaceae</taxon>
        <taxon>Periconia</taxon>
    </lineage>
</organism>
<keyword evidence="2" id="KW-1133">Transmembrane helix</keyword>
<feature type="transmembrane region" description="Helical" evidence="2">
    <location>
        <begin position="67"/>
        <end position="90"/>
    </location>
</feature>
<dbReference type="PANTHER" id="PTHR35179:SF1">
    <property type="entry name" value="INTEGRAL MEMBRANE PROTEIN"/>
    <property type="match status" value="1"/>
</dbReference>
<keyword evidence="4" id="KW-1185">Reference proteome</keyword>
<evidence type="ECO:0008006" key="5">
    <source>
        <dbReference type="Google" id="ProtNLM"/>
    </source>
</evidence>
<proteinExistence type="predicted"/>